<dbReference type="EMBL" id="JNAD02000003">
    <property type="protein sequence ID" value="RKM97372.1"/>
    <property type="molecule type" value="Genomic_DNA"/>
</dbReference>
<comment type="caution">
    <text evidence="1">The sequence shown here is derived from an EMBL/GenBank/DDBJ whole genome shotgun (WGS) entry which is preliminary data.</text>
</comment>
<gene>
    <name evidence="1" type="ORF">SFRA_009165</name>
</gene>
<dbReference type="InterPro" id="IPR024510">
    <property type="entry name" value="DUF2589"/>
</dbReference>
<dbReference type="Pfam" id="PF11655">
    <property type="entry name" value="DUF2589"/>
    <property type="match status" value="1"/>
</dbReference>
<evidence type="ECO:0000313" key="1">
    <source>
        <dbReference type="EMBL" id="RKM97372.1"/>
    </source>
</evidence>
<sequence length="203" mass="21433">MAVGDELSSLDFSAMIGGPLSAVVHAQAQSAQSSVDYIKSVGFGPDGSPTMVSFAYDRPVETRNDQGVVTGVEHQKYELSVPILTMLQPPFIRVQEATIEFNAKINSVQESSTASSNDVQASLGASAGWLPFSASLKVNYSHQQSTSEGSKVERTYSMAVKVKAVQDEMPAGTERLLNILERGINEAPAGRNGDGGEPAAANP</sequence>
<organism evidence="1 2">
    <name type="scientific">Streptomyces xinghaiensis</name>
    <dbReference type="NCBI Taxonomy" id="1038928"/>
    <lineage>
        <taxon>Bacteria</taxon>
        <taxon>Bacillati</taxon>
        <taxon>Actinomycetota</taxon>
        <taxon>Actinomycetes</taxon>
        <taxon>Kitasatosporales</taxon>
        <taxon>Streptomycetaceae</taxon>
        <taxon>Streptomyces</taxon>
    </lineage>
</organism>
<dbReference type="OrthoDB" id="1043330at2"/>
<protein>
    <submittedName>
        <fullName evidence="1">DUF2589 domain-containing protein</fullName>
    </submittedName>
</protein>
<evidence type="ECO:0000313" key="2">
    <source>
        <dbReference type="Proteomes" id="UP000028058"/>
    </source>
</evidence>
<dbReference type="AlphaFoldDB" id="A0A3M8FAG3"/>
<accession>A0A3M8FAG3</accession>
<name>A0A3M8FAG3_9ACTN</name>
<proteinExistence type="predicted"/>
<dbReference type="RefSeq" id="WP_050363765.1">
    <property type="nucleotide sequence ID" value="NZ_JBFACB010000003.1"/>
</dbReference>
<keyword evidence="2" id="KW-1185">Reference proteome</keyword>
<dbReference type="Proteomes" id="UP000028058">
    <property type="component" value="Unassembled WGS sequence"/>
</dbReference>
<reference evidence="1 2" key="1">
    <citation type="journal article" date="2014" name="Genome Announc.">
        <title>Draft Genome Sequence of Streptomyces fradiae ATCC 19609, a Strain Highly Sensitive to Antibiotics.</title>
        <authorList>
            <person name="Bekker O.B."/>
            <person name="Klimina K.M."/>
            <person name="Vatlin A.A."/>
            <person name="Zakharevich N.V."/>
            <person name="Kasianov A.S."/>
            <person name="Danilenko V.N."/>
        </authorList>
    </citation>
    <scope>NUCLEOTIDE SEQUENCE [LARGE SCALE GENOMIC DNA]</scope>
    <source>
        <strain evidence="1 2">ATCC 19609</strain>
    </source>
</reference>